<proteinExistence type="predicted"/>
<feature type="transmembrane region" description="Helical" evidence="1">
    <location>
        <begin position="184"/>
        <end position="205"/>
    </location>
</feature>
<dbReference type="Proteomes" id="UP000199288">
    <property type="component" value="Unassembled WGS sequence"/>
</dbReference>
<keyword evidence="1" id="KW-1133">Transmembrane helix</keyword>
<feature type="transmembrane region" description="Helical" evidence="1">
    <location>
        <begin position="50"/>
        <end position="70"/>
    </location>
</feature>
<protein>
    <submittedName>
        <fullName evidence="2">Uncharacterized protein</fullName>
    </submittedName>
</protein>
<name>A0A1H3W6I6_9ACTO</name>
<evidence type="ECO:0000256" key="1">
    <source>
        <dbReference type="SAM" id="Phobius"/>
    </source>
</evidence>
<keyword evidence="3" id="KW-1185">Reference proteome</keyword>
<gene>
    <name evidence="2" type="ORF">SAMN02910418_00308</name>
</gene>
<keyword evidence="1" id="KW-0472">Membrane</keyword>
<organism evidence="2 3">
    <name type="scientific">Bowdeniella nasicola</name>
    <dbReference type="NCBI Taxonomy" id="208480"/>
    <lineage>
        <taxon>Bacteria</taxon>
        <taxon>Bacillati</taxon>
        <taxon>Actinomycetota</taxon>
        <taxon>Actinomycetes</taxon>
        <taxon>Actinomycetales</taxon>
        <taxon>Actinomycetaceae</taxon>
        <taxon>Bowdeniella</taxon>
    </lineage>
</organism>
<dbReference type="OrthoDB" id="4775169at2"/>
<accession>A0A1H3W6I6</accession>
<reference evidence="3" key="1">
    <citation type="submission" date="2016-10" db="EMBL/GenBank/DDBJ databases">
        <authorList>
            <person name="Varghese N."/>
            <person name="Submissions S."/>
        </authorList>
    </citation>
    <scope>NUCLEOTIDE SEQUENCE [LARGE SCALE GENOMIC DNA]</scope>
    <source>
        <strain evidence="3">KPR-1</strain>
    </source>
</reference>
<feature type="transmembrane region" description="Helical" evidence="1">
    <location>
        <begin position="117"/>
        <end position="139"/>
    </location>
</feature>
<feature type="transmembrane region" description="Helical" evidence="1">
    <location>
        <begin position="146"/>
        <end position="164"/>
    </location>
</feature>
<evidence type="ECO:0000313" key="3">
    <source>
        <dbReference type="Proteomes" id="UP000199288"/>
    </source>
</evidence>
<keyword evidence="1" id="KW-0812">Transmembrane</keyword>
<feature type="transmembrane region" description="Helical" evidence="1">
    <location>
        <begin position="77"/>
        <end position="97"/>
    </location>
</feature>
<sequence length="225" mass="25389">MFCVITALAAILVITSGLLYLQVVKTDFEQTRWFTLWEFFNVDLEFNIPTWLASSMWLVLGIVAAVVGVVAPRLKWLWFIFAAVGIYASADEAAMLHEQFYRLGSILTPYLPFDPFYYRWVIGGIVVAIGVIAVLLPLVWRLPLPIMLMLVAAGTIFLLGAVVMETLGGRMIEFHGKTTWHTMLLIHIEESLEFLGVALAIWAVFEMLIVKRTDEGLAIGFRGYR</sequence>
<dbReference type="EMBL" id="FNQV01000002">
    <property type="protein sequence ID" value="SDZ82687.1"/>
    <property type="molecule type" value="Genomic_DNA"/>
</dbReference>
<dbReference type="RefSeq" id="WP_092561320.1">
    <property type="nucleotide sequence ID" value="NZ_FNQV01000002.1"/>
</dbReference>
<evidence type="ECO:0000313" key="2">
    <source>
        <dbReference type="EMBL" id="SDZ82687.1"/>
    </source>
</evidence>
<dbReference type="AlphaFoldDB" id="A0A1H3W6I6"/>